<protein>
    <recommendedName>
        <fullName evidence="3">DUF1087 domain-containing protein</fullName>
    </recommendedName>
</protein>
<dbReference type="OrthoDB" id="6744621at2759"/>
<feature type="domain" description="DUF1087" evidence="3">
    <location>
        <begin position="107"/>
        <end position="171"/>
    </location>
</feature>
<gene>
    <name evidence="4" type="ORF">ONB1V03_LOCUS19455</name>
</gene>
<dbReference type="GO" id="GO:0016887">
    <property type="term" value="F:ATP hydrolysis activity"/>
    <property type="evidence" value="ECO:0007669"/>
    <property type="project" value="TreeGrafter"/>
</dbReference>
<sequence length="276" mass="31822">MIYRFVTRASVEERITQVAKKKMMLTHLVVRPGLGSRSAAMSKQELDDILRFGTEELFKDEEGKEESAIHYDEAAVEGLLDRTQEGIEQKEVWANEYLSSFKVASYVTKDVDEDEPETEVLKQDVESADPAYWEKLLRHHYEQQQEDLARTLGKGKRVRKQVNYNDAMGSQEEHNWTENISDYNSDFSMPSGNEDDDDDFEDNKEEKGGRSRRRERGEKDRPLPPLLARVGGNIEDNKEEKGGRSRRRERGEKDRPLPPLLARVGGNIETKDCNDL</sequence>
<evidence type="ECO:0000259" key="3">
    <source>
        <dbReference type="SMART" id="SM01147"/>
    </source>
</evidence>
<evidence type="ECO:0000256" key="2">
    <source>
        <dbReference type="SAM" id="MobiDB-lite"/>
    </source>
</evidence>
<dbReference type="PANTHER" id="PTHR45623:SF17">
    <property type="entry name" value="CHROMODOMAIN-HELICASE-DNA-BINDING PROTEIN 3-RELATED"/>
    <property type="match status" value="1"/>
</dbReference>
<proteinExistence type="predicted"/>
<evidence type="ECO:0000313" key="5">
    <source>
        <dbReference type="Proteomes" id="UP000728032"/>
    </source>
</evidence>
<feature type="compositionally biased region" description="Polar residues" evidence="2">
    <location>
        <begin position="177"/>
        <end position="191"/>
    </location>
</feature>
<dbReference type="GO" id="GO:0003677">
    <property type="term" value="F:DNA binding"/>
    <property type="evidence" value="ECO:0007669"/>
    <property type="project" value="TreeGrafter"/>
</dbReference>
<dbReference type="InterPro" id="IPR027417">
    <property type="entry name" value="P-loop_NTPase"/>
</dbReference>
<dbReference type="InterPro" id="IPR009463">
    <property type="entry name" value="DUF1087"/>
</dbReference>
<dbReference type="AlphaFoldDB" id="A0A7R9MPL9"/>
<reference evidence="4" key="1">
    <citation type="submission" date="2020-11" db="EMBL/GenBank/DDBJ databases">
        <authorList>
            <person name="Tran Van P."/>
        </authorList>
    </citation>
    <scope>NUCLEOTIDE SEQUENCE</scope>
</reference>
<dbReference type="Gene3D" id="3.40.50.300">
    <property type="entry name" value="P-loop containing nucleotide triphosphate hydrolases"/>
    <property type="match status" value="1"/>
</dbReference>
<dbReference type="GO" id="GO:0140658">
    <property type="term" value="F:ATP-dependent chromatin remodeler activity"/>
    <property type="evidence" value="ECO:0007669"/>
    <property type="project" value="TreeGrafter"/>
</dbReference>
<dbReference type="GO" id="GO:0005634">
    <property type="term" value="C:nucleus"/>
    <property type="evidence" value="ECO:0007669"/>
    <property type="project" value="TreeGrafter"/>
</dbReference>
<dbReference type="GO" id="GO:0000785">
    <property type="term" value="C:chromatin"/>
    <property type="evidence" value="ECO:0007669"/>
    <property type="project" value="TreeGrafter"/>
</dbReference>
<keyword evidence="5" id="KW-1185">Reference proteome</keyword>
<feature type="compositionally biased region" description="Basic and acidic residues" evidence="2">
    <location>
        <begin position="235"/>
        <end position="256"/>
    </location>
</feature>
<dbReference type="GO" id="GO:0042393">
    <property type="term" value="F:histone binding"/>
    <property type="evidence" value="ECO:0007669"/>
    <property type="project" value="TreeGrafter"/>
</dbReference>
<dbReference type="GO" id="GO:0003682">
    <property type="term" value="F:chromatin binding"/>
    <property type="evidence" value="ECO:0007669"/>
    <property type="project" value="TreeGrafter"/>
</dbReference>
<accession>A0A7R9MPL9</accession>
<evidence type="ECO:0000313" key="4">
    <source>
        <dbReference type="EMBL" id="CAD7662895.1"/>
    </source>
</evidence>
<dbReference type="Pfam" id="PF06465">
    <property type="entry name" value="DUF1087"/>
    <property type="match status" value="1"/>
</dbReference>
<evidence type="ECO:0000256" key="1">
    <source>
        <dbReference type="ARBA" id="ARBA00023242"/>
    </source>
</evidence>
<feature type="compositionally biased region" description="Acidic residues" evidence="2">
    <location>
        <begin position="193"/>
        <end position="203"/>
    </location>
</feature>
<feature type="compositionally biased region" description="Basic and acidic residues" evidence="2">
    <location>
        <begin position="204"/>
        <end position="222"/>
    </location>
</feature>
<dbReference type="PANTHER" id="PTHR45623">
    <property type="entry name" value="CHROMODOMAIN-HELICASE-DNA-BINDING PROTEIN 3-RELATED-RELATED"/>
    <property type="match status" value="1"/>
</dbReference>
<dbReference type="EMBL" id="OC944648">
    <property type="protein sequence ID" value="CAD7662895.1"/>
    <property type="molecule type" value="Genomic_DNA"/>
</dbReference>
<keyword evidence="1" id="KW-0539">Nucleus</keyword>
<dbReference type="Proteomes" id="UP000728032">
    <property type="component" value="Unassembled WGS sequence"/>
</dbReference>
<feature type="region of interest" description="Disordered" evidence="2">
    <location>
        <begin position="165"/>
        <end position="276"/>
    </location>
</feature>
<organism evidence="4">
    <name type="scientific">Oppiella nova</name>
    <dbReference type="NCBI Taxonomy" id="334625"/>
    <lineage>
        <taxon>Eukaryota</taxon>
        <taxon>Metazoa</taxon>
        <taxon>Ecdysozoa</taxon>
        <taxon>Arthropoda</taxon>
        <taxon>Chelicerata</taxon>
        <taxon>Arachnida</taxon>
        <taxon>Acari</taxon>
        <taxon>Acariformes</taxon>
        <taxon>Sarcoptiformes</taxon>
        <taxon>Oribatida</taxon>
        <taxon>Brachypylina</taxon>
        <taxon>Oppioidea</taxon>
        <taxon>Oppiidae</taxon>
        <taxon>Oppiella</taxon>
    </lineage>
</organism>
<name>A0A7R9MPL9_9ACAR</name>
<dbReference type="SMART" id="SM01147">
    <property type="entry name" value="DUF1087"/>
    <property type="match status" value="1"/>
</dbReference>
<dbReference type="EMBL" id="CAJPVJ010029823">
    <property type="protein sequence ID" value="CAG2180032.1"/>
    <property type="molecule type" value="Genomic_DNA"/>
</dbReference>